<dbReference type="EMBL" id="BMAV01020703">
    <property type="protein sequence ID" value="GFY74374.1"/>
    <property type="molecule type" value="Genomic_DNA"/>
</dbReference>
<name>A0A8X7CIJ9_9ARAC</name>
<reference evidence="1" key="1">
    <citation type="submission" date="2020-08" db="EMBL/GenBank/DDBJ databases">
        <title>Multicomponent nature underlies the extraordinary mechanical properties of spider dragline silk.</title>
        <authorList>
            <person name="Kono N."/>
            <person name="Nakamura H."/>
            <person name="Mori M."/>
            <person name="Yoshida Y."/>
            <person name="Ohtoshi R."/>
            <person name="Malay A.D."/>
            <person name="Moran D.A.P."/>
            <person name="Tomita M."/>
            <person name="Numata K."/>
            <person name="Arakawa K."/>
        </authorList>
    </citation>
    <scope>NUCLEOTIDE SEQUENCE</scope>
</reference>
<gene>
    <name evidence="1" type="ORF">TNIN_33471</name>
</gene>
<accession>A0A8X7CIJ9</accession>
<evidence type="ECO:0000313" key="1">
    <source>
        <dbReference type="EMBL" id="GFY74374.1"/>
    </source>
</evidence>
<sequence length="204" mass="23614">MSCSVLKLEFIATSKALSLAKSLRKELEDKLEIFPGIIDKKLSQNFEDPEFGITREVASIIYCSQNKDAFSSGMDEISLKKFSPVMQLNNILDHRIKFQRLPPKLPWLKAPNIPFMMTMARDSSLTTSYFAEEEEELIDIFNSNSTLVSNYPNFKIDSYNEKFHFVPIATDASYDNRTDEDDDKQKWLLLFQIPFLFFQLHGCI</sequence>
<organism evidence="1 2">
    <name type="scientific">Trichonephila inaurata madagascariensis</name>
    <dbReference type="NCBI Taxonomy" id="2747483"/>
    <lineage>
        <taxon>Eukaryota</taxon>
        <taxon>Metazoa</taxon>
        <taxon>Ecdysozoa</taxon>
        <taxon>Arthropoda</taxon>
        <taxon>Chelicerata</taxon>
        <taxon>Arachnida</taxon>
        <taxon>Araneae</taxon>
        <taxon>Araneomorphae</taxon>
        <taxon>Entelegynae</taxon>
        <taxon>Araneoidea</taxon>
        <taxon>Nephilidae</taxon>
        <taxon>Trichonephila</taxon>
        <taxon>Trichonephila inaurata</taxon>
    </lineage>
</organism>
<protein>
    <submittedName>
        <fullName evidence="1">Uncharacterized protein</fullName>
    </submittedName>
</protein>
<dbReference type="AlphaFoldDB" id="A0A8X7CIJ9"/>
<proteinExistence type="predicted"/>
<evidence type="ECO:0000313" key="2">
    <source>
        <dbReference type="Proteomes" id="UP000886998"/>
    </source>
</evidence>
<keyword evidence="2" id="KW-1185">Reference proteome</keyword>
<dbReference type="Proteomes" id="UP000886998">
    <property type="component" value="Unassembled WGS sequence"/>
</dbReference>
<comment type="caution">
    <text evidence="1">The sequence shown here is derived from an EMBL/GenBank/DDBJ whole genome shotgun (WGS) entry which is preliminary data.</text>
</comment>